<evidence type="ECO:0000313" key="1">
    <source>
        <dbReference type="EMBL" id="GFC83055.1"/>
    </source>
</evidence>
<sequence>WELSSSSGNFFWQWEHITGIGKTALKVGMDRTFNSQQSSPKLDAASAIKFLELNALKSQQSSPKLDAASAIIKFLVPLLLFDFTASFNYVPELPFRKLVFLGNPSHHRPVSSSYINIVISF</sequence>
<comment type="caution">
    <text evidence="1">The sequence shown here is derived from an EMBL/GenBank/DDBJ whole genome shotgun (WGS) entry which is preliminary data.</text>
</comment>
<dbReference type="AlphaFoldDB" id="A0A699RB22"/>
<reference evidence="1" key="1">
    <citation type="journal article" date="2019" name="Sci. Rep.">
        <title>Draft genome of Tanacetum cinerariifolium, the natural source of mosquito coil.</title>
        <authorList>
            <person name="Yamashiro T."/>
            <person name="Shiraishi A."/>
            <person name="Satake H."/>
            <person name="Nakayama K."/>
        </authorList>
    </citation>
    <scope>NUCLEOTIDE SEQUENCE</scope>
</reference>
<feature type="non-terminal residue" evidence="1">
    <location>
        <position position="1"/>
    </location>
</feature>
<accession>A0A699RB22</accession>
<proteinExistence type="predicted"/>
<dbReference type="EMBL" id="BKCJ011087594">
    <property type="protein sequence ID" value="GFC83055.1"/>
    <property type="molecule type" value="Genomic_DNA"/>
</dbReference>
<organism evidence="1">
    <name type="scientific">Tanacetum cinerariifolium</name>
    <name type="common">Dalmatian daisy</name>
    <name type="synonym">Chrysanthemum cinerariifolium</name>
    <dbReference type="NCBI Taxonomy" id="118510"/>
    <lineage>
        <taxon>Eukaryota</taxon>
        <taxon>Viridiplantae</taxon>
        <taxon>Streptophyta</taxon>
        <taxon>Embryophyta</taxon>
        <taxon>Tracheophyta</taxon>
        <taxon>Spermatophyta</taxon>
        <taxon>Magnoliopsida</taxon>
        <taxon>eudicotyledons</taxon>
        <taxon>Gunneridae</taxon>
        <taxon>Pentapetalae</taxon>
        <taxon>asterids</taxon>
        <taxon>campanulids</taxon>
        <taxon>Asterales</taxon>
        <taxon>Asteraceae</taxon>
        <taxon>Asteroideae</taxon>
        <taxon>Anthemideae</taxon>
        <taxon>Anthemidinae</taxon>
        <taxon>Tanacetum</taxon>
    </lineage>
</organism>
<gene>
    <name evidence="1" type="ORF">Tci_855025</name>
</gene>
<name>A0A699RB22_TANCI</name>
<protein>
    <submittedName>
        <fullName evidence="1">Uncharacterized protein</fullName>
    </submittedName>
</protein>